<evidence type="ECO:0000313" key="1">
    <source>
        <dbReference type="EMBL" id="MBX48873.1"/>
    </source>
</evidence>
<protein>
    <submittedName>
        <fullName evidence="1">Uncharacterized protein</fullName>
    </submittedName>
</protein>
<name>A0A2P2P2K0_RHIMU</name>
<dbReference type="AlphaFoldDB" id="A0A2P2P2K0"/>
<sequence length="69" mass="7983">MLNQTSKRCQIIKLLEMQDSKQLKSFCVGKTLPQCETLSLQYLGTVRCMKLSIVHTERLFIRKSSVTFT</sequence>
<dbReference type="EMBL" id="GGEC01068389">
    <property type="protein sequence ID" value="MBX48873.1"/>
    <property type="molecule type" value="Transcribed_RNA"/>
</dbReference>
<reference evidence="1" key="1">
    <citation type="submission" date="2018-02" db="EMBL/GenBank/DDBJ databases">
        <title>Rhizophora mucronata_Transcriptome.</title>
        <authorList>
            <person name="Meera S.P."/>
            <person name="Sreeshan A."/>
            <person name="Augustine A."/>
        </authorList>
    </citation>
    <scope>NUCLEOTIDE SEQUENCE</scope>
    <source>
        <tissue evidence="1">Leaf</tissue>
    </source>
</reference>
<organism evidence="1">
    <name type="scientific">Rhizophora mucronata</name>
    <name type="common">Asiatic mangrove</name>
    <dbReference type="NCBI Taxonomy" id="61149"/>
    <lineage>
        <taxon>Eukaryota</taxon>
        <taxon>Viridiplantae</taxon>
        <taxon>Streptophyta</taxon>
        <taxon>Embryophyta</taxon>
        <taxon>Tracheophyta</taxon>
        <taxon>Spermatophyta</taxon>
        <taxon>Magnoliopsida</taxon>
        <taxon>eudicotyledons</taxon>
        <taxon>Gunneridae</taxon>
        <taxon>Pentapetalae</taxon>
        <taxon>rosids</taxon>
        <taxon>fabids</taxon>
        <taxon>Malpighiales</taxon>
        <taxon>Rhizophoraceae</taxon>
        <taxon>Rhizophora</taxon>
    </lineage>
</organism>
<accession>A0A2P2P2K0</accession>
<proteinExistence type="predicted"/>